<keyword evidence="4" id="KW-1185">Reference proteome</keyword>
<evidence type="ECO:0000313" key="3">
    <source>
        <dbReference type="EMBL" id="KAL1551343.1"/>
    </source>
</evidence>
<name>A0ABD1H7C4_SALDI</name>
<proteinExistence type="predicted"/>
<evidence type="ECO:0000313" key="4">
    <source>
        <dbReference type="Proteomes" id="UP001567538"/>
    </source>
</evidence>
<dbReference type="PANTHER" id="PTHR31170:SF25">
    <property type="entry name" value="BNAA09G04570D PROTEIN"/>
    <property type="match status" value="1"/>
</dbReference>
<feature type="transmembrane region" description="Helical" evidence="2">
    <location>
        <begin position="522"/>
        <end position="542"/>
    </location>
</feature>
<dbReference type="EMBL" id="JBEAFC010000007">
    <property type="protein sequence ID" value="KAL1551343.1"/>
    <property type="molecule type" value="Genomic_DNA"/>
</dbReference>
<gene>
    <name evidence="3" type="ORF">AAHA92_19201</name>
</gene>
<dbReference type="PANTHER" id="PTHR31170">
    <property type="entry name" value="BNAC04G53230D PROTEIN"/>
    <property type="match status" value="1"/>
</dbReference>
<evidence type="ECO:0000256" key="1">
    <source>
        <dbReference type="SAM" id="MobiDB-lite"/>
    </source>
</evidence>
<comment type="caution">
    <text evidence="3">The sequence shown here is derived from an EMBL/GenBank/DDBJ whole genome shotgun (WGS) entry which is preliminary data.</text>
</comment>
<dbReference type="Pfam" id="PF03140">
    <property type="entry name" value="DUF247"/>
    <property type="match status" value="1"/>
</dbReference>
<reference evidence="3 4" key="1">
    <citation type="submission" date="2024-06" db="EMBL/GenBank/DDBJ databases">
        <title>A chromosome level genome sequence of Diviner's sage (Salvia divinorum).</title>
        <authorList>
            <person name="Ford S.A."/>
            <person name="Ro D.-K."/>
            <person name="Ness R.W."/>
            <person name="Phillips M.A."/>
        </authorList>
    </citation>
    <scope>NUCLEOTIDE SEQUENCE [LARGE SCALE GENOMIC DNA]</scope>
    <source>
        <strain evidence="3">SAF-2024a</strain>
        <tissue evidence="3">Leaf</tissue>
    </source>
</reference>
<feature type="region of interest" description="Disordered" evidence="1">
    <location>
        <begin position="347"/>
        <end position="366"/>
    </location>
</feature>
<keyword evidence="2" id="KW-1133">Transmembrane helix</keyword>
<protein>
    <submittedName>
        <fullName evidence="3">UPF0481 protein</fullName>
    </submittedName>
</protein>
<keyword evidence="2" id="KW-0472">Membrane</keyword>
<evidence type="ECO:0000256" key="2">
    <source>
        <dbReference type="SAM" id="Phobius"/>
    </source>
</evidence>
<accession>A0ABD1H7C4</accession>
<dbReference type="AlphaFoldDB" id="A0ABD1H7C4"/>
<dbReference type="Proteomes" id="UP001567538">
    <property type="component" value="Unassembled WGS sequence"/>
</dbReference>
<organism evidence="3 4">
    <name type="scientific">Salvia divinorum</name>
    <name type="common">Maria pastora</name>
    <name type="synonym">Diviner's sage</name>
    <dbReference type="NCBI Taxonomy" id="28513"/>
    <lineage>
        <taxon>Eukaryota</taxon>
        <taxon>Viridiplantae</taxon>
        <taxon>Streptophyta</taxon>
        <taxon>Embryophyta</taxon>
        <taxon>Tracheophyta</taxon>
        <taxon>Spermatophyta</taxon>
        <taxon>Magnoliopsida</taxon>
        <taxon>eudicotyledons</taxon>
        <taxon>Gunneridae</taxon>
        <taxon>Pentapetalae</taxon>
        <taxon>asterids</taxon>
        <taxon>lamiids</taxon>
        <taxon>Lamiales</taxon>
        <taxon>Lamiaceae</taxon>
        <taxon>Nepetoideae</taxon>
        <taxon>Mentheae</taxon>
        <taxon>Salviinae</taxon>
        <taxon>Salvia</taxon>
        <taxon>Salvia subgen. Calosphace</taxon>
    </lineage>
</organism>
<dbReference type="InterPro" id="IPR004158">
    <property type="entry name" value="DUF247_pln"/>
</dbReference>
<sequence>MSFFQPNIITTPGCKFDEGLWVAKVRKILEEEFDEAIEIPVTIFGVPKPLMMYDPDSYIPQQVSMGPYHRLRVELYGMERYKVAAAKRIQRVLPNVDLETLVDRLIKRDNHVRACYHRPVNFGREALAWMLALDACFTFEFTHVCGLKQGKILEKVPSGLSHIIDASGKKMAHNSILRDMLMLENQIPLFVMRMLLELHFSSQETADQALLAILTSMSRDLSPFKAAEKAETAAVREYAHVLDFLYHFIVPETYKSRPKEEKKKKKKKKGHTEGEAEEEAVPTKLCKLVYTVRDLLSKLILGLIRVVKCVIFSKPLKLLVKIPWSILMKIPIFRILTDQFERVQETLHKKDEDGEDEESGRRNLEKPPLMEEIAIPSVTQLTKAGVKFAATSGGISTIKFDSKTLTLHMPVMKLDSNSGVVLRNLVAYEACTAPGPLVLARYVEMMNGIIDTDADANYLCGKGIIVNYMKSEKEVAEMWNGMCNSMRLTKVPLLDNPIADLNKFYNEKWRVRMGRFMKEQVFGSWKILTFAAAIVMLLFVFMQNFCEIYSCSRIFPKIEALEPLNYPNAD</sequence>
<keyword evidence="2" id="KW-0812">Transmembrane</keyword>